<protein>
    <recommendedName>
        <fullName evidence="3">DnaJ-like protein C11 C-terminal domain-containing protein</fullName>
    </recommendedName>
</protein>
<evidence type="ECO:0000259" key="3">
    <source>
        <dbReference type="Pfam" id="PF11875"/>
    </source>
</evidence>
<keyword evidence="2" id="KW-0472">Membrane</keyword>
<dbReference type="EMBL" id="MN739010">
    <property type="protein sequence ID" value="QHT34894.1"/>
    <property type="molecule type" value="Genomic_DNA"/>
</dbReference>
<name>A0A6C0F0F2_9ZZZZ</name>
<feature type="domain" description="DnaJ-like protein C11 C-terminal" evidence="3">
    <location>
        <begin position="89"/>
        <end position="164"/>
    </location>
</feature>
<dbReference type="Pfam" id="PF11875">
    <property type="entry name" value="DnaJ-like_C11_C"/>
    <property type="match status" value="1"/>
</dbReference>
<sequence length="254" mass="27208">MSTGISIKTAIYGVGSTTVDVVSAVTAQNKDGTINFAVSPTSLNVEDPAPGQTKTLNATYTINGGSSNTISVKDGNTFHIEAPPARTASGLQIKKAEYGYQGNYTDVTNALQDKVSNGSISLKVGFAQVGLPDPNPNKQKDLKVEYTINGAPSTQILTDGQTFSLSAPPVAGSTSSGTEVVGSIWSAVWLFVKTFFFASMLFLSWNVGQQYNQGAAVMLVIATFITYGFFPILIMPFIIFWWRLFVNYDVIVLT</sequence>
<evidence type="ECO:0000256" key="2">
    <source>
        <dbReference type="SAM" id="Phobius"/>
    </source>
</evidence>
<organism evidence="4">
    <name type="scientific">viral metagenome</name>
    <dbReference type="NCBI Taxonomy" id="1070528"/>
    <lineage>
        <taxon>unclassified sequences</taxon>
        <taxon>metagenomes</taxon>
        <taxon>organismal metagenomes</taxon>
    </lineage>
</organism>
<feature type="transmembrane region" description="Helical" evidence="2">
    <location>
        <begin position="184"/>
        <end position="203"/>
    </location>
</feature>
<keyword evidence="2" id="KW-1133">Transmembrane helix</keyword>
<evidence type="ECO:0000256" key="1">
    <source>
        <dbReference type="ARBA" id="ARBA00023186"/>
    </source>
</evidence>
<dbReference type="InterPro" id="IPR024586">
    <property type="entry name" value="DnaJ-like_C11_C"/>
</dbReference>
<evidence type="ECO:0000313" key="4">
    <source>
        <dbReference type="EMBL" id="QHT34894.1"/>
    </source>
</evidence>
<reference evidence="4" key="1">
    <citation type="journal article" date="2020" name="Nature">
        <title>Giant virus diversity and host interactions through global metagenomics.</title>
        <authorList>
            <person name="Schulz F."/>
            <person name="Roux S."/>
            <person name="Paez-Espino D."/>
            <person name="Jungbluth S."/>
            <person name="Walsh D.A."/>
            <person name="Denef V.J."/>
            <person name="McMahon K.D."/>
            <person name="Konstantinidis K.T."/>
            <person name="Eloe-Fadrosh E.A."/>
            <person name="Kyrpides N.C."/>
            <person name="Woyke T."/>
        </authorList>
    </citation>
    <scope>NUCLEOTIDE SEQUENCE</scope>
    <source>
        <strain evidence="4">GVMAG-M-3300009164-40</strain>
    </source>
</reference>
<dbReference type="AlphaFoldDB" id="A0A6C0F0F2"/>
<feature type="transmembrane region" description="Helical" evidence="2">
    <location>
        <begin position="215"/>
        <end position="242"/>
    </location>
</feature>
<proteinExistence type="predicted"/>
<keyword evidence="2" id="KW-0812">Transmembrane</keyword>
<keyword evidence="1" id="KW-0143">Chaperone</keyword>
<accession>A0A6C0F0F2</accession>